<dbReference type="GO" id="GO:0070475">
    <property type="term" value="P:rRNA base methylation"/>
    <property type="evidence" value="ECO:0007669"/>
    <property type="project" value="TreeGrafter"/>
</dbReference>
<dbReference type="GO" id="GO:0070042">
    <property type="term" value="F:rRNA (uridine-N3-)-methyltransferase activity"/>
    <property type="evidence" value="ECO:0007669"/>
    <property type="project" value="TreeGrafter"/>
</dbReference>
<evidence type="ECO:0000256" key="10">
    <source>
        <dbReference type="ARBA" id="ARBA00025699"/>
    </source>
</evidence>
<dbReference type="Pfam" id="PF20260">
    <property type="entry name" value="PUA_4"/>
    <property type="match status" value="1"/>
</dbReference>
<keyword evidence="16" id="KW-1185">Reference proteome</keyword>
<dbReference type="RefSeq" id="WP_096367341.1">
    <property type="nucleotide sequence ID" value="NZ_AP018052.1"/>
</dbReference>
<evidence type="ECO:0000256" key="3">
    <source>
        <dbReference type="ARBA" id="ARBA00012328"/>
    </source>
</evidence>
<gene>
    <name evidence="15" type="ORF">FOKN1_2989</name>
</gene>
<dbReference type="CDD" id="cd18084">
    <property type="entry name" value="RsmE-like"/>
    <property type="match status" value="1"/>
</dbReference>
<dbReference type="SUPFAM" id="SSF75217">
    <property type="entry name" value="alpha/beta knot"/>
    <property type="match status" value="1"/>
</dbReference>
<evidence type="ECO:0000256" key="6">
    <source>
        <dbReference type="ARBA" id="ARBA00022552"/>
    </source>
</evidence>
<evidence type="ECO:0000313" key="15">
    <source>
        <dbReference type="EMBL" id="BAZ95346.1"/>
    </source>
</evidence>
<evidence type="ECO:0000313" key="16">
    <source>
        <dbReference type="Proteomes" id="UP000218765"/>
    </source>
</evidence>
<proteinExistence type="inferred from homology"/>
<evidence type="ECO:0000256" key="5">
    <source>
        <dbReference type="ARBA" id="ARBA00022490"/>
    </source>
</evidence>
<dbReference type="GO" id="GO:0005737">
    <property type="term" value="C:cytoplasm"/>
    <property type="evidence" value="ECO:0007669"/>
    <property type="project" value="UniProtKB-SubCell"/>
</dbReference>
<comment type="function">
    <text evidence="10 12">Specifically methylates the N3 position of the uracil ring of uridine 1498 (m3U1498) in 16S rRNA. Acts on the fully assembled 30S ribosomal subunit.</text>
</comment>
<dbReference type="EMBL" id="AP018052">
    <property type="protein sequence ID" value="BAZ95346.1"/>
    <property type="molecule type" value="Genomic_DNA"/>
</dbReference>
<dbReference type="Gene3D" id="3.40.1280.10">
    <property type="match status" value="1"/>
</dbReference>
<dbReference type="Gene3D" id="2.40.240.20">
    <property type="entry name" value="Hypothetical PUA domain-like, domain 1"/>
    <property type="match status" value="1"/>
</dbReference>
<dbReference type="InterPro" id="IPR015947">
    <property type="entry name" value="PUA-like_sf"/>
</dbReference>
<dbReference type="PANTHER" id="PTHR30027:SF3">
    <property type="entry name" value="16S RRNA (URACIL(1498)-N(3))-METHYLTRANSFERASE"/>
    <property type="match status" value="1"/>
</dbReference>
<evidence type="ECO:0000256" key="9">
    <source>
        <dbReference type="ARBA" id="ARBA00022691"/>
    </source>
</evidence>
<evidence type="ECO:0000256" key="11">
    <source>
        <dbReference type="ARBA" id="ARBA00047944"/>
    </source>
</evidence>
<dbReference type="InterPro" id="IPR046886">
    <property type="entry name" value="RsmE_MTase_dom"/>
</dbReference>
<dbReference type="InterPro" id="IPR006700">
    <property type="entry name" value="RsmE"/>
</dbReference>
<evidence type="ECO:0000256" key="12">
    <source>
        <dbReference type="PIRNR" id="PIRNR015601"/>
    </source>
</evidence>
<feature type="domain" description="Ribosomal RNA small subunit methyltransferase E PUA-like" evidence="14">
    <location>
        <begin position="20"/>
        <end position="66"/>
    </location>
</feature>
<keyword evidence="8 12" id="KW-0808">Transferase</keyword>
<comment type="catalytic activity">
    <reaction evidence="11 12">
        <text>uridine(1498) in 16S rRNA + S-adenosyl-L-methionine = N(3)-methyluridine(1498) in 16S rRNA + S-adenosyl-L-homocysteine + H(+)</text>
        <dbReference type="Rhea" id="RHEA:42920"/>
        <dbReference type="Rhea" id="RHEA-COMP:10283"/>
        <dbReference type="Rhea" id="RHEA-COMP:10284"/>
        <dbReference type="ChEBI" id="CHEBI:15378"/>
        <dbReference type="ChEBI" id="CHEBI:57856"/>
        <dbReference type="ChEBI" id="CHEBI:59789"/>
        <dbReference type="ChEBI" id="CHEBI:65315"/>
        <dbReference type="ChEBI" id="CHEBI:74502"/>
        <dbReference type="EC" id="2.1.1.193"/>
    </reaction>
</comment>
<dbReference type="InterPro" id="IPR046887">
    <property type="entry name" value="RsmE_PUA-like"/>
</dbReference>
<dbReference type="Proteomes" id="UP000218765">
    <property type="component" value="Chromosome"/>
</dbReference>
<keyword evidence="6 12" id="KW-0698">rRNA processing</keyword>
<dbReference type="SUPFAM" id="SSF88697">
    <property type="entry name" value="PUA domain-like"/>
    <property type="match status" value="1"/>
</dbReference>
<dbReference type="OrthoDB" id="9815641at2"/>
<feature type="domain" description="Ribosomal RNA small subunit methyltransferase E methyltransferase" evidence="13">
    <location>
        <begin position="75"/>
        <end position="236"/>
    </location>
</feature>
<organism evidence="15 16">
    <name type="scientific">Thiohalobacter thiocyanaticus</name>
    <dbReference type="NCBI Taxonomy" id="585455"/>
    <lineage>
        <taxon>Bacteria</taxon>
        <taxon>Pseudomonadati</taxon>
        <taxon>Pseudomonadota</taxon>
        <taxon>Gammaproteobacteria</taxon>
        <taxon>Thiohalobacterales</taxon>
        <taxon>Thiohalobacteraceae</taxon>
        <taxon>Thiohalobacter</taxon>
    </lineage>
</organism>
<keyword evidence="5 12" id="KW-0963">Cytoplasm</keyword>
<sequence length="243" mass="26400">MPTPRIYLPQPLASGTTTQLDERAQRHAVKVLRLKPGAALILFNGDGGEYHATLEDTRREGAQVRVGEHIAQERESPLDIELLQGVARGEKMDLILQKAVELGVNRIVPLATERSQVKLSGERLDKRMQHWRGIIIHACEQCGRNRLPELAGMQTLDTALAAHAPDRLGLLLDPTAERGPHDLAQTPALSLLIGPEGGLAPAERDQARAAGFQGVRLGPRILRTETAGLAALAALQCLYGDLR</sequence>
<keyword evidence="7 12" id="KW-0489">Methyltransferase</keyword>
<dbReference type="PIRSF" id="PIRSF015601">
    <property type="entry name" value="MTase_slr0722"/>
    <property type="match status" value="1"/>
</dbReference>
<evidence type="ECO:0000256" key="8">
    <source>
        <dbReference type="ARBA" id="ARBA00022679"/>
    </source>
</evidence>
<dbReference type="NCBIfam" id="NF008692">
    <property type="entry name" value="PRK11713.1-5"/>
    <property type="match status" value="1"/>
</dbReference>
<dbReference type="InterPro" id="IPR029026">
    <property type="entry name" value="tRNA_m1G_MTases_N"/>
</dbReference>
<keyword evidence="9 12" id="KW-0949">S-adenosyl-L-methionine</keyword>
<protein>
    <recommendedName>
        <fullName evidence="4 12">Ribosomal RNA small subunit methyltransferase E</fullName>
        <ecNumber evidence="3 12">2.1.1.193</ecNumber>
    </recommendedName>
</protein>
<evidence type="ECO:0000256" key="7">
    <source>
        <dbReference type="ARBA" id="ARBA00022603"/>
    </source>
</evidence>
<evidence type="ECO:0000256" key="1">
    <source>
        <dbReference type="ARBA" id="ARBA00004496"/>
    </source>
</evidence>
<name>A0A1Z4VUN4_9GAMM</name>
<dbReference type="Pfam" id="PF04452">
    <property type="entry name" value="Methyltrans_RNA"/>
    <property type="match status" value="1"/>
</dbReference>
<dbReference type="KEGG" id="ttc:FOKN1_2989"/>
<accession>A0A1Z4VUN4</accession>
<reference evidence="15 16" key="1">
    <citation type="submission" date="2017-05" db="EMBL/GenBank/DDBJ databases">
        <title>Thiocyanate degradation by Thiohalobacter thiocyanaticus FOKN1.</title>
        <authorList>
            <person name="Oshiki M."/>
            <person name="Fukushima T."/>
            <person name="Kawano S."/>
            <person name="Nakagawa J."/>
        </authorList>
    </citation>
    <scope>NUCLEOTIDE SEQUENCE [LARGE SCALE GENOMIC DNA]</scope>
    <source>
        <strain evidence="15 16">FOKN1</strain>
    </source>
</reference>
<dbReference type="InterPro" id="IPR029028">
    <property type="entry name" value="Alpha/beta_knot_MTases"/>
</dbReference>
<dbReference type="AlphaFoldDB" id="A0A1Z4VUN4"/>
<dbReference type="PANTHER" id="PTHR30027">
    <property type="entry name" value="RIBOSOMAL RNA SMALL SUBUNIT METHYLTRANSFERASE E"/>
    <property type="match status" value="1"/>
</dbReference>
<evidence type="ECO:0000256" key="2">
    <source>
        <dbReference type="ARBA" id="ARBA00005528"/>
    </source>
</evidence>
<evidence type="ECO:0000256" key="4">
    <source>
        <dbReference type="ARBA" id="ARBA00013673"/>
    </source>
</evidence>
<dbReference type="EC" id="2.1.1.193" evidence="3 12"/>
<comment type="subcellular location">
    <subcellularLocation>
        <location evidence="1 12">Cytoplasm</location>
    </subcellularLocation>
</comment>
<evidence type="ECO:0000259" key="14">
    <source>
        <dbReference type="Pfam" id="PF20260"/>
    </source>
</evidence>
<comment type="similarity">
    <text evidence="2 12">Belongs to the RNA methyltransferase RsmE family.</text>
</comment>
<evidence type="ECO:0000259" key="13">
    <source>
        <dbReference type="Pfam" id="PF04452"/>
    </source>
</evidence>
<dbReference type="NCBIfam" id="TIGR00046">
    <property type="entry name" value="RsmE family RNA methyltransferase"/>
    <property type="match status" value="1"/>
</dbReference>